<evidence type="ECO:0000313" key="2">
    <source>
        <dbReference type="EMBL" id="TNC49138.1"/>
    </source>
</evidence>
<organism evidence="2 3">
    <name type="scientific">Rubellimicrobium rubrum</name>
    <dbReference type="NCBI Taxonomy" id="2585369"/>
    <lineage>
        <taxon>Bacteria</taxon>
        <taxon>Pseudomonadati</taxon>
        <taxon>Pseudomonadota</taxon>
        <taxon>Alphaproteobacteria</taxon>
        <taxon>Rhodobacterales</taxon>
        <taxon>Roseobacteraceae</taxon>
        <taxon>Rubellimicrobium</taxon>
    </lineage>
</organism>
<evidence type="ECO:0000313" key="3">
    <source>
        <dbReference type="Proteomes" id="UP000305887"/>
    </source>
</evidence>
<dbReference type="Pfam" id="PF00550">
    <property type="entry name" value="PP-binding"/>
    <property type="match status" value="1"/>
</dbReference>
<proteinExistence type="predicted"/>
<dbReference type="RefSeq" id="WP_139077006.1">
    <property type="nucleotide sequence ID" value="NZ_VDFU01000013.1"/>
</dbReference>
<dbReference type="PROSITE" id="PS50075">
    <property type="entry name" value="CARRIER"/>
    <property type="match status" value="1"/>
</dbReference>
<name>A0A5C4MVT3_9RHOB</name>
<dbReference type="Proteomes" id="UP000305887">
    <property type="component" value="Unassembled WGS sequence"/>
</dbReference>
<gene>
    <name evidence="2" type="ORF">FHG66_11855</name>
</gene>
<comment type="caution">
    <text evidence="2">The sequence shown here is derived from an EMBL/GenBank/DDBJ whole genome shotgun (WGS) entry which is preliminary data.</text>
</comment>
<dbReference type="EMBL" id="VDFU01000013">
    <property type="protein sequence ID" value="TNC49138.1"/>
    <property type="molecule type" value="Genomic_DNA"/>
</dbReference>
<dbReference type="Gene3D" id="1.10.1200.10">
    <property type="entry name" value="ACP-like"/>
    <property type="match status" value="1"/>
</dbReference>
<feature type="domain" description="Carrier" evidence="1">
    <location>
        <begin position="1"/>
        <end position="78"/>
    </location>
</feature>
<keyword evidence="3" id="KW-1185">Reference proteome</keyword>
<sequence length="78" mass="8616">MSLTSHDVIEFLKGELNVDEPIDPESALFSTGVLDSVAMLNLIGFVEENAKIEVRASDVTLENFDTAQRIEAYVTSRL</sequence>
<accession>A0A5C4MVT3</accession>
<dbReference type="InterPro" id="IPR036736">
    <property type="entry name" value="ACP-like_sf"/>
</dbReference>
<dbReference type="OrthoDB" id="7508733at2"/>
<dbReference type="SUPFAM" id="SSF47336">
    <property type="entry name" value="ACP-like"/>
    <property type="match status" value="1"/>
</dbReference>
<reference evidence="2 3" key="1">
    <citation type="submission" date="2019-06" db="EMBL/GenBank/DDBJ databases">
        <title>YIM 131921 draft genome.</title>
        <authorList>
            <person name="Jiang L."/>
        </authorList>
    </citation>
    <scope>NUCLEOTIDE SEQUENCE [LARGE SCALE GENOMIC DNA]</scope>
    <source>
        <strain evidence="2 3">YIM 131921</strain>
    </source>
</reference>
<protein>
    <submittedName>
        <fullName evidence="2">Acyl carrier protein</fullName>
    </submittedName>
</protein>
<evidence type="ECO:0000259" key="1">
    <source>
        <dbReference type="PROSITE" id="PS50075"/>
    </source>
</evidence>
<dbReference type="InterPro" id="IPR009081">
    <property type="entry name" value="PP-bd_ACP"/>
</dbReference>
<dbReference type="AlphaFoldDB" id="A0A5C4MVT3"/>